<feature type="compositionally biased region" description="Polar residues" evidence="1">
    <location>
        <begin position="134"/>
        <end position="148"/>
    </location>
</feature>
<dbReference type="InterPro" id="IPR043502">
    <property type="entry name" value="DNA/RNA_pol_sf"/>
</dbReference>
<organism evidence="2 3">
    <name type="scientific">Mucuna pruriens</name>
    <name type="common">Velvet bean</name>
    <name type="synonym">Dolichos pruriens</name>
    <dbReference type="NCBI Taxonomy" id="157652"/>
    <lineage>
        <taxon>Eukaryota</taxon>
        <taxon>Viridiplantae</taxon>
        <taxon>Streptophyta</taxon>
        <taxon>Embryophyta</taxon>
        <taxon>Tracheophyta</taxon>
        <taxon>Spermatophyta</taxon>
        <taxon>Magnoliopsida</taxon>
        <taxon>eudicotyledons</taxon>
        <taxon>Gunneridae</taxon>
        <taxon>Pentapetalae</taxon>
        <taxon>rosids</taxon>
        <taxon>fabids</taxon>
        <taxon>Fabales</taxon>
        <taxon>Fabaceae</taxon>
        <taxon>Papilionoideae</taxon>
        <taxon>50 kb inversion clade</taxon>
        <taxon>NPAAA clade</taxon>
        <taxon>indigoferoid/millettioid clade</taxon>
        <taxon>Phaseoleae</taxon>
        <taxon>Mucuna</taxon>
    </lineage>
</organism>
<name>A0A371HUL9_MUCPR</name>
<dbReference type="OrthoDB" id="1723412at2759"/>
<evidence type="ECO:0000256" key="1">
    <source>
        <dbReference type="SAM" id="MobiDB-lite"/>
    </source>
</evidence>
<keyword evidence="3" id="KW-1185">Reference proteome</keyword>
<comment type="caution">
    <text evidence="2">The sequence shown here is derived from an EMBL/GenBank/DDBJ whole genome shotgun (WGS) entry which is preliminary data.</text>
</comment>
<dbReference type="EMBL" id="QJKJ01001681">
    <property type="protein sequence ID" value="RDY06480.1"/>
    <property type="molecule type" value="Genomic_DNA"/>
</dbReference>
<dbReference type="Gene3D" id="3.10.10.10">
    <property type="entry name" value="HIV Type 1 Reverse Transcriptase, subunit A, domain 1"/>
    <property type="match status" value="1"/>
</dbReference>
<sequence length="375" mass="42790">MFSSRSTNTKDKLSREGSALILGQPFFMTARMKIDVHVGTFSMEFGDTSVKFSIFEALKHPAEDHSLFSIDAIDGLVEEYFQIGTTNDNLVDFESAEIESINREEAETVSNSQPKAGSDSNKKESQQLDRVGQPTPSTVKQDVSPQSNTELKSLPEHLKYAFLGDHQQFPRIIANNLNGEQDEKLLEVLRKHKKAIGWTLADLPGISPSIFMHKILLEKDARPIRQQQRRLNLTLLDVVKKEVTKLLTARIIYFISNSQWVSPVQVVPKKSEMIVVRNQQDEMVSTRIQNSWQVCIEYRKLNQETRKDHFPLSFIDEVLEKLAGKSHFCFLDGFSSYIQIHIAPMDQHKTTFTCPFETFAYTRMSFGLCNASDTF</sequence>
<reference evidence="2" key="1">
    <citation type="submission" date="2018-05" db="EMBL/GenBank/DDBJ databases">
        <title>Draft genome of Mucuna pruriens seed.</title>
        <authorList>
            <person name="Nnadi N.E."/>
            <person name="Vos R."/>
            <person name="Hasami M.H."/>
            <person name="Devisetty U.K."/>
            <person name="Aguiy J.C."/>
        </authorList>
    </citation>
    <scope>NUCLEOTIDE SEQUENCE [LARGE SCALE GENOMIC DNA]</scope>
    <source>
        <strain evidence="2">JCA_2017</strain>
    </source>
</reference>
<protein>
    <recommendedName>
        <fullName evidence="4">Reverse transcriptase domain-containing protein</fullName>
    </recommendedName>
</protein>
<dbReference type="CDD" id="cd01647">
    <property type="entry name" value="RT_LTR"/>
    <property type="match status" value="1"/>
</dbReference>
<dbReference type="InterPro" id="IPR053134">
    <property type="entry name" value="RNA-dir_DNA_polymerase"/>
</dbReference>
<feature type="non-terminal residue" evidence="2">
    <location>
        <position position="1"/>
    </location>
</feature>
<evidence type="ECO:0000313" key="2">
    <source>
        <dbReference type="EMBL" id="RDY06480.1"/>
    </source>
</evidence>
<dbReference type="PANTHER" id="PTHR24559">
    <property type="entry name" value="TRANSPOSON TY3-I GAG-POL POLYPROTEIN"/>
    <property type="match status" value="1"/>
</dbReference>
<dbReference type="SUPFAM" id="SSF56672">
    <property type="entry name" value="DNA/RNA polymerases"/>
    <property type="match status" value="1"/>
</dbReference>
<evidence type="ECO:0000313" key="3">
    <source>
        <dbReference type="Proteomes" id="UP000257109"/>
    </source>
</evidence>
<proteinExistence type="predicted"/>
<accession>A0A371HUL9</accession>
<gene>
    <name evidence="2" type="ORF">CR513_09526</name>
</gene>
<dbReference type="AlphaFoldDB" id="A0A371HUL9"/>
<evidence type="ECO:0008006" key="4">
    <source>
        <dbReference type="Google" id="ProtNLM"/>
    </source>
</evidence>
<dbReference type="PANTHER" id="PTHR24559:SF444">
    <property type="entry name" value="REVERSE TRANSCRIPTASE DOMAIN-CONTAINING PROTEIN"/>
    <property type="match status" value="1"/>
</dbReference>
<feature type="region of interest" description="Disordered" evidence="1">
    <location>
        <begin position="102"/>
        <end position="148"/>
    </location>
</feature>
<dbReference type="Proteomes" id="UP000257109">
    <property type="component" value="Unassembled WGS sequence"/>
</dbReference>
<feature type="compositionally biased region" description="Polar residues" evidence="1">
    <location>
        <begin position="108"/>
        <end position="119"/>
    </location>
</feature>